<evidence type="ECO:0000256" key="2">
    <source>
        <dbReference type="SAM" id="SignalP"/>
    </source>
</evidence>
<feature type="signal peptide" evidence="2">
    <location>
        <begin position="1"/>
        <end position="35"/>
    </location>
</feature>
<dbReference type="SUPFAM" id="SSF53474">
    <property type="entry name" value="alpha/beta-Hydrolases"/>
    <property type="match status" value="1"/>
</dbReference>
<dbReference type="Gene3D" id="3.40.50.1820">
    <property type="entry name" value="alpha/beta hydrolase"/>
    <property type="match status" value="1"/>
</dbReference>
<dbReference type="EMBL" id="BMKG01000021">
    <property type="protein sequence ID" value="GGC16606.1"/>
    <property type="molecule type" value="Genomic_DNA"/>
</dbReference>
<evidence type="ECO:0000256" key="1">
    <source>
        <dbReference type="ARBA" id="ARBA00022801"/>
    </source>
</evidence>
<gene>
    <name evidence="4" type="ORF">GCM10011572_42420</name>
</gene>
<dbReference type="Proteomes" id="UP000622638">
    <property type="component" value="Unassembled WGS sequence"/>
</dbReference>
<dbReference type="PANTHER" id="PTHR48081">
    <property type="entry name" value="AB HYDROLASE SUPERFAMILY PROTEIN C4A8.06C"/>
    <property type="match status" value="1"/>
</dbReference>
<evidence type="ECO:0000313" key="4">
    <source>
        <dbReference type="EMBL" id="GGC16606.1"/>
    </source>
</evidence>
<comment type="caution">
    <text evidence="4">The sequence shown here is derived from an EMBL/GenBank/DDBJ whole genome shotgun (WGS) entry which is preliminary data.</text>
</comment>
<keyword evidence="5" id="KW-1185">Reference proteome</keyword>
<reference evidence="5" key="1">
    <citation type="journal article" date="2019" name="Int. J. Syst. Evol. Microbiol.">
        <title>The Global Catalogue of Microorganisms (GCM) 10K type strain sequencing project: providing services to taxonomists for standard genome sequencing and annotation.</title>
        <authorList>
            <consortium name="The Broad Institute Genomics Platform"/>
            <consortium name="The Broad Institute Genome Sequencing Center for Infectious Disease"/>
            <person name="Wu L."/>
            <person name="Ma J."/>
        </authorList>
    </citation>
    <scope>NUCLEOTIDE SEQUENCE [LARGE SCALE GENOMIC DNA]</scope>
    <source>
        <strain evidence="5">CGMCC 1.15931</strain>
    </source>
</reference>
<accession>A0ABQ1L0K4</accession>
<dbReference type="InterPro" id="IPR029058">
    <property type="entry name" value="AB_hydrolase_fold"/>
</dbReference>
<dbReference type="PANTHER" id="PTHR48081:SF33">
    <property type="entry name" value="KYNURENINE FORMAMIDASE"/>
    <property type="match status" value="1"/>
</dbReference>
<name>A0ABQ1L0K4_9BURK</name>
<feature type="domain" description="BD-FAE-like" evidence="3">
    <location>
        <begin position="71"/>
        <end position="262"/>
    </location>
</feature>
<dbReference type="InterPro" id="IPR050300">
    <property type="entry name" value="GDXG_lipolytic_enzyme"/>
</dbReference>
<dbReference type="Pfam" id="PF20434">
    <property type="entry name" value="BD-FAE"/>
    <property type="match status" value="1"/>
</dbReference>
<evidence type="ECO:0000259" key="3">
    <source>
        <dbReference type="Pfam" id="PF20434"/>
    </source>
</evidence>
<dbReference type="InterPro" id="IPR049492">
    <property type="entry name" value="BD-FAE-like_dom"/>
</dbReference>
<protein>
    <recommendedName>
        <fullName evidence="3">BD-FAE-like domain-containing protein</fullName>
    </recommendedName>
</protein>
<organism evidence="4 5">
    <name type="scientific">Pseudoduganella buxea</name>
    <dbReference type="NCBI Taxonomy" id="1949069"/>
    <lineage>
        <taxon>Bacteria</taxon>
        <taxon>Pseudomonadati</taxon>
        <taxon>Pseudomonadota</taxon>
        <taxon>Betaproteobacteria</taxon>
        <taxon>Burkholderiales</taxon>
        <taxon>Oxalobacteraceae</taxon>
        <taxon>Telluria group</taxon>
        <taxon>Pseudoduganella</taxon>
    </lineage>
</organism>
<proteinExistence type="predicted"/>
<sequence length="311" mass="32658">MLRSALFFFKDAMFKPFRHSLLAAATLVGAAGAAAAPMTLQDYLALSGPQPDARIAYGPAPSQFAELFRPAGKGPFPVVVLVHGGCWTVEFGGIGQMRNMAGALKAQGIAVWNVEYRRYDEAGGGYPGMYQDIATAVDRLKDAAAEHRLDLQRVVAVGHSAGGHLAQWAASRHRLPVSSPAWVQAPLALPTVISLGGLADLRLQAALIKSSCERDTVQLAGVPSAARPDVFADTSPAEMLPAAIRTVLIHGEHDTVSPPSTGTAYAERARAAGDAAEVIVLPGASHYDEVSAQSPAWGIVGREIRKALGLP</sequence>
<evidence type="ECO:0000313" key="5">
    <source>
        <dbReference type="Proteomes" id="UP000622638"/>
    </source>
</evidence>
<keyword evidence="1" id="KW-0378">Hydrolase</keyword>
<feature type="chain" id="PRO_5045755688" description="BD-FAE-like domain-containing protein" evidence="2">
    <location>
        <begin position="36"/>
        <end position="311"/>
    </location>
</feature>
<keyword evidence="2" id="KW-0732">Signal</keyword>